<gene>
    <name evidence="1" type="ORF">ACFFU1_16475</name>
</gene>
<name>A0ABV5H5B6_9FLAO</name>
<sequence>MTCYFSCKNEVKKEAPYFEGEITLSESRGLYGSLFKVHTTYTISENYIKREQKRGGVNTVFDNYAGIIIDLEKDSVVLYYSDKFSGEKNKHSTSITNYKTNEKYKTFPNSLPSPVDNTFNLLSKYNTTKQVKDSTEIKGFKSDYSLYNDDSGILKQEVFDTKAIKVKRELLEMVFRNIPSEVNFILASDLRTTISDINNDSIVNGEQSKAVDLFLRDVFQKKESHDKQETSNLKALAKNKWVKIGLNILKKSVDLNIHVTSGVSDLIGRKVLPSEFSLPSLDFIEISDIDDFIDQLPVEGGGDFDD</sequence>
<accession>A0ABV5H5B6</accession>
<keyword evidence="2" id="KW-1185">Reference proteome</keyword>
<proteinExistence type="predicted"/>
<evidence type="ECO:0000313" key="2">
    <source>
        <dbReference type="Proteomes" id="UP001589590"/>
    </source>
</evidence>
<comment type="caution">
    <text evidence="1">The sequence shown here is derived from an EMBL/GenBank/DDBJ whole genome shotgun (WGS) entry which is preliminary data.</text>
</comment>
<dbReference type="Proteomes" id="UP001589590">
    <property type="component" value="Unassembled WGS sequence"/>
</dbReference>
<dbReference type="EMBL" id="JBHMFA010000017">
    <property type="protein sequence ID" value="MFB9106505.1"/>
    <property type="molecule type" value="Genomic_DNA"/>
</dbReference>
<evidence type="ECO:0000313" key="1">
    <source>
        <dbReference type="EMBL" id="MFB9106505.1"/>
    </source>
</evidence>
<reference evidence="1 2" key="1">
    <citation type="submission" date="2024-09" db="EMBL/GenBank/DDBJ databases">
        <authorList>
            <person name="Sun Q."/>
            <person name="Mori K."/>
        </authorList>
    </citation>
    <scope>NUCLEOTIDE SEQUENCE [LARGE SCALE GENOMIC DNA]</scope>
    <source>
        <strain evidence="1 2">CECT 8300</strain>
    </source>
</reference>
<organism evidence="1 2">
    <name type="scientific">Algibacter miyuki</name>
    <dbReference type="NCBI Taxonomy" id="1306933"/>
    <lineage>
        <taxon>Bacteria</taxon>
        <taxon>Pseudomonadati</taxon>
        <taxon>Bacteroidota</taxon>
        <taxon>Flavobacteriia</taxon>
        <taxon>Flavobacteriales</taxon>
        <taxon>Flavobacteriaceae</taxon>
        <taxon>Algibacter</taxon>
    </lineage>
</organism>
<protein>
    <recommendedName>
        <fullName evidence="3">Lipoprotein</fullName>
    </recommendedName>
</protein>
<evidence type="ECO:0008006" key="3">
    <source>
        <dbReference type="Google" id="ProtNLM"/>
    </source>
</evidence>